<feature type="domain" description="PRD" evidence="2">
    <location>
        <begin position="172"/>
        <end position="280"/>
    </location>
</feature>
<evidence type="ECO:0000256" key="1">
    <source>
        <dbReference type="ARBA" id="ARBA00022737"/>
    </source>
</evidence>
<evidence type="ECO:0000313" key="4">
    <source>
        <dbReference type="Proteomes" id="UP000242222"/>
    </source>
</evidence>
<dbReference type="SMART" id="SM01061">
    <property type="entry name" value="CAT_RBD"/>
    <property type="match status" value="1"/>
</dbReference>
<dbReference type="STRING" id="1367852.SAMN05216516_104124"/>
<dbReference type="InterPro" id="IPR011608">
    <property type="entry name" value="PRD"/>
</dbReference>
<gene>
    <name evidence="3" type="ORF">SAMN05216516_104124</name>
</gene>
<dbReference type="Pfam" id="PF03123">
    <property type="entry name" value="CAT_RBD"/>
    <property type="match status" value="1"/>
</dbReference>
<keyword evidence="4" id="KW-1185">Reference proteome</keyword>
<dbReference type="SUPFAM" id="SSF50151">
    <property type="entry name" value="SacY-like RNA-binding domain"/>
    <property type="match status" value="1"/>
</dbReference>
<reference evidence="4" key="1">
    <citation type="submission" date="2016-10" db="EMBL/GenBank/DDBJ databases">
        <authorList>
            <person name="Varghese N."/>
            <person name="Submissions S."/>
        </authorList>
    </citation>
    <scope>NUCLEOTIDE SEQUENCE [LARGE SCALE GENOMIC DNA]</scope>
    <source>
        <strain evidence="4">N6PO6</strain>
    </source>
</reference>
<sequence>MKITRILSNNAVMLLSPKNEEFVAVGRGVGFGKKTGDDVNEALIEHLFGKKSEGLGAYFAAILGDIAPSVLMAVQNVVQMAGESLKITAPETLFLALSDHINAAVSRHQQGKSLRNGLLWETRAFYPQEYAVALQALAMLRDALHVDLPDDEAGFISLHLANAVNDSSLQHHMQATEILRDLMNIVRYEMRSAFNENSEVCQRFIIHLRFFIQRMLDNKQHIVGSPDIYAGLSTMIPDAWKSAKRLSDFIEKKHDYTLNLDEMAFLTLHIHRLRINQDDDQIHN</sequence>
<dbReference type="PROSITE" id="PS51372">
    <property type="entry name" value="PRD_2"/>
    <property type="match status" value="2"/>
</dbReference>
<dbReference type="GO" id="GO:0003723">
    <property type="term" value="F:RNA binding"/>
    <property type="evidence" value="ECO:0007669"/>
    <property type="project" value="InterPro"/>
</dbReference>
<dbReference type="AlphaFoldDB" id="A0A1I4XGM4"/>
<dbReference type="GO" id="GO:0006355">
    <property type="term" value="P:regulation of DNA-templated transcription"/>
    <property type="evidence" value="ECO:0007669"/>
    <property type="project" value="InterPro"/>
</dbReference>
<protein>
    <submittedName>
        <fullName evidence="3">Transcriptional antiterminator, BglG family</fullName>
    </submittedName>
</protein>
<name>A0A1I4XGM4_9GAMM</name>
<dbReference type="PANTHER" id="PTHR30185:SF15">
    <property type="entry name" value="CRYPTIC BETA-GLUCOSIDE BGL OPERON ANTITERMINATOR"/>
    <property type="match status" value="1"/>
</dbReference>
<accession>A0A1I4XGM4</accession>
<dbReference type="Pfam" id="PF00874">
    <property type="entry name" value="PRD"/>
    <property type="match status" value="2"/>
</dbReference>
<feature type="domain" description="PRD" evidence="2">
    <location>
        <begin position="65"/>
        <end position="170"/>
    </location>
</feature>
<evidence type="ECO:0000259" key="2">
    <source>
        <dbReference type="PROSITE" id="PS51372"/>
    </source>
</evidence>
<dbReference type="EMBL" id="FOVC01000004">
    <property type="protein sequence ID" value="SFN24832.1"/>
    <property type="molecule type" value="Genomic_DNA"/>
</dbReference>
<evidence type="ECO:0000313" key="3">
    <source>
        <dbReference type="EMBL" id="SFN24832.1"/>
    </source>
</evidence>
<dbReference type="InterPro" id="IPR036650">
    <property type="entry name" value="CAT_RNA-bd_dom_sf"/>
</dbReference>
<dbReference type="InterPro" id="IPR050661">
    <property type="entry name" value="BglG_antiterminators"/>
</dbReference>
<dbReference type="Proteomes" id="UP000242222">
    <property type="component" value="Unassembled WGS sequence"/>
</dbReference>
<dbReference type="SUPFAM" id="SSF63520">
    <property type="entry name" value="PTS-regulatory domain, PRD"/>
    <property type="match status" value="2"/>
</dbReference>
<dbReference type="OrthoDB" id="9813552at2"/>
<dbReference type="Gene3D" id="2.30.24.10">
    <property type="entry name" value="CAT RNA-binding domain"/>
    <property type="match status" value="1"/>
</dbReference>
<dbReference type="PANTHER" id="PTHR30185">
    <property type="entry name" value="CRYPTIC BETA-GLUCOSIDE BGL OPERON ANTITERMINATOR"/>
    <property type="match status" value="1"/>
</dbReference>
<keyword evidence="1" id="KW-0677">Repeat</keyword>
<dbReference type="InterPro" id="IPR036634">
    <property type="entry name" value="PRD_sf"/>
</dbReference>
<dbReference type="RefSeq" id="WP_092877000.1">
    <property type="nucleotide sequence ID" value="NZ_FOVC01000004.1"/>
</dbReference>
<dbReference type="Gene3D" id="1.10.1790.10">
    <property type="entry name" value="PRD domain"/>
    <property type="match status" value="2"/>
</dbReference>
<organism evidence="3 4">
    <name type="scientific">Izhakiella capsodis</name>
    <dbReference type="NCBI Taxonomy" id="1367852"/>
    <lineage>
        <taxon>Bacteria</taxon>
        <taxon>Pseudomonadati</taxon>
        <taxon>Pseudomonadota</taxon>
        <taxon>Gammaproteobacteria</taxon>
        <taxon>Enterobacterales</taxon>
        <taxon>Erwiniaceae</taxon>
        <taxon>Izhakiella</taxon>
    </lineage>
</organism>
<proteinExistence type="predicted"/>
<dbReference type="InterPro" id="IPR004341">
    <property type="entry name" value="CAT_RNA-bd_dom"/>
</dbReference>